<dbReference type="RefSeq" id="WP_091519953.1">
    <property type="nucleotide sequence ID" value="NZ_FOVI01000004.1"/>
</dbReference>
<dbReference type="STRING" id="913024.SAMN05421741_104152"/>
<sequence>MTEISVLNCCALLAEKKLKIAFTESATAGALSVAFALTPYSGDILLGSIVCYDADEKKNILNVPQELIDKHTPESSEVTTCMAVNAKKMFNKADILVAVTGLTKSGGSETEDKPVGTMYIDFIFPDYHLQVKEIFLGNSHQIVHQTIKKTADIITAHLTKTDEN</sequence>
<dbReference type="InterPro" id="IPR008136">
    <property type="entry name" value="CinA_C"/>
</dbReference>
<dbReference type="OrthoDB" id="6659578at2"/>
<name>A0A1I4YFJ2_9FLAO</name>
<dbReference type="AlphaFoldDB" id="A0A1I4YFJ2"/>
<dbReference type="Pfam" id="PF02464">
    <property type="entry name" value="CinA"/>
    <property type="match status" value="1"/>
</dbReference>
<reference evidence="3" key="1">
    <citation type="submission" date="2016-10" db="EMBL/GenBank/DDBJ databases">
        <authorList>
            <person name="Varghese N."/>
            <person name="Submissions S."/>
        </authorList>
    </citation>
    <scope>NUCLEOTIDE SEQUENCE [LARGE SCALE GENOMIC DNA]</scope>
    <source>
        <strain evidence="3">DS-12</strain>
    </source>
</reference>
<dbReference type="InterPro" id="IPR036653">
    <property type="entry name" value="CinA-like_C"/>
</dbReference>
<dbReference type="Gene3D" id="3.90.950.20">
    <property type="entry name" value="CinA-like"/>
    <property type="match status" value="1"/>
</dbReference>
<protein>
    <submittedName>
        <fullName evidence="2">Nicotinamide-nucleotide amidase</fullName>
    </submittedName>
</protein>
<feature type="domain" description="CinA C-terminal" evidence="1">
    <location>
        <begin position="9"/>
        <end position="155"/>
    </location>
</feature>
<organism evidence="2 3">
    <name type="scientific">Paenimyroides ummariense</name>
    <dbReference type="NCBI Taxonomy" id="913024"/>
    <lineage>
        <taxon>Bacteria</taxon>
        <taxon>Pseudomonadati</taxon>
        <taxon>Bacteroidota</taxon>
        <taxon>Flavobacteriia</taxon>
        <taxon>Flavobacteriales</taxon>
        <taxon>Flavobacteriaceae</taxon>
        <taxon>Paenimyroides</taxon>
    </lineage>
</organism>
<accession>A0A1I4YFJ2</accession>
<gene>
    <name evidence="2" type="ORF">SAMN05421741_104152</name>
</gene>
<evidence type="ECO:0000313" key="2">
    <source>
        <dbReference type="EMBL" id="SFN36831.1"/>
    </source>
</evidence>
<evidence type="ECO:0000259" key="1">
    <source>
        <dbReference type="Pfam" id="PF02464"/>
    </source>
</evidence>
<keyword evidence="3" id="KW-1185">Reference proteome</keyword>
<evidence type="ECO:0000313" key="3">
    <source>
        <dbReference type="Proteomes" id="UP000199036"/>
    </source>
</evidence>
<dbReference type="Proteomes" id="UP000199036">
    <property type="component" value="Unassembled WGS sequence"/>
</dbReference>
<dbReference type="SUPFAM" id="SSF142433">
    <property type="entry name" value="CinA-like"/>
    <property type="match status" value="1"/>
</dbReference>
<dbReference type="EMBL" id="FOVI01000004">
    <property type="protein sequence ID" value="SFN36831.1"/>
    <property type="molecule type" value="Genomic_DNA"/>
</dbReference>
<dbReference type="NCBIfam" id="TIGR00199">
    <property type="entry name" value="PncC_domain"/>
    <property type="match status" value="1"/>
</dbReference>
<proteinExistence type="predicted"/>